<dbReference type="EMBL" id="VZST01002401">
    <property type="protein sequence ID" value="NWZ70759.1"/>
    <property type="molecule type" value="Genomic_DNA"/>
</dbReference>
<evidence type="ECO:0000256" key="9">
    <source>
        <dbReference type="ARBA" id="ARBA00022786"/>
    </source>
</evidence>
<feature type="transmembrane region" description="Helical" evidence="20">
    <location>
        <begin position="118"/>
        <end position="140"/>
    </location>
</feature>
<evidence type="ECO:0000256" key="20">
    <source>
        <dbReference type="SAM" id="Phobius"/>
    </source>
</evidence>
<dbReference type="SUPFAM" id="SSF57850">
    <property type="entry name" value="RING/U-box"/>
    <property type="match status" value="1"/>
</dbReference>
<keyword evidence="7" id="KW-0479">Metal-binding</keyword>
<evidence type="ECO:0000256" key="11">
    <source>
        <dbReference type="ARBA" id="ARBA00022833"/>
    </source>
</evidence>
<dbReference type="PANTHER" id="PTHR22696">
    <property type="entry name" value="E3 UBIQUITIN-PROTEIN LIGASE RNF26"/>
    <property type="match status" value="1"/>
</dbReference>
<feature type="transmembrane region" description="Helical" evidence="20">
    <location>
        <begin position="240"/>
        <end position="260"/>
    </location>
</feature>
<dbReference type="OrthoDB" id="1711136at2759"/>
<dbReference type="EC" id="2.3.2.27" evidence="4"/>
<keyword evidence="11" id="KW-0862">Zinc</keyword>
<evidence type="ECO:0000256" key="6">
    <source>
        <dbReference type="ARBA" id="ARBA00022692"/>
    </source>
</evidence>
<evidence type="ECO:0000313" key="24">
    <source>
        <dbReference type="Proteomes" id="UP000549775"/>
    </source>
</evidence>
<evidence type="ECO:0000256" key="4">
    <source>
        <dbReference type="ARBA" id="ARBA00012483"/>
    </source>
</evidence>
<feature type="region of interest" description="Disordered" evidence="19">
    <location>
        <begin position="325"/>
        <end position="381"/>
    </location>
</feature>
<dbReference type="AlphaFoldDB" id="A0A7K7Q372"/>
<comment type="subcellular location">
    <subcellularLocation>
        <location evidence="2">Endoplasmic reticulum membrane</location>
        <topology evidence="2">Multi-pass membrane protein</topology>
    </subcellularLocation>
</comment>
<evidence type="ECO:0000256" key="8">
    <source>
        <dbReference type="ARBA" id="ARBA00022771"/>
    </source>
</evidence>
<reference evidence="23 24" key="1">
    <citation type="submission" date="2019-09" db="EMBL/GenBank/DDBJ databases">
        <title>Bird 10,000 Genomes (B10K) Project - Family phase.</title>
        <authorList>
            <person name="Zhang G."/>
        </authorList>
    </citation>
    <scope>NUCLEOTIDE SEQUENCE [LARGE SCALE GENOMIC DNA]</scope>
    <source>
        <strain evidence="23">OUT-0054</strain>
        <tissue evidence="23">Blood</tissue>
    </source>
</reference>
<dbReference type="Pfam" id="PF13920">
    <property type="entry name" value="zf-C3HC4_3"/>
    <property type="match status" value="1"/>
</dbReference>
<dbReference type="Proteomes" id="UP000549775">
    <property type="component" value="Unassembled WGS sequence"/>
</dbReference>
<keyword evidence="10" id="KW-0256">Endoplasmic reticulum</keyword>
<dbReference type="GO" id="GO:0016874">
    <property type="term" value="F:ligase activity"/>
    <property type="evidence" value="ECO:0007669"/>
    <property type="project" value="UniProtKB-KW"/>
</dbReference>
<dbReference type="EMBL" id="VZST01018995">
    <property type="protein sequence ID" value="NWZ74352.1"/>
    <property type="molecule type" value="Genomic_DNA"/>
</dbReference>
<dbReference type="FunFam" id="3.30.40.10:FF:000387">
    <property type="entry name" value="RING finger protein 26"/>
    <property type="match status" value="1"/>
</dbReference>
<dbReference type="GO" id="GO:0061630">
    <property type="term" value="F:ubiquitin protein ligase activity"/>
    <property type="evidence" value="ECO:0007669"/>
    <property type="project" value="UniProtKB-EC"/>
</dbReference>
<evidence type="ECO:0000313" key="22">
    <source>
        <dbReference type="EMBL" id="NWZ70759.1"/>
    </source>
</evidence>
<gene>
    <name evidence="23" type="primary">Rnf26_2</name>
    <name evidence="22" type="synonym">Rnf26_1</name>
    <name evidence="22" type="ORF">ACRARU_R01242</name>
    <name evidence="23" type="ORF">ACRARU_R02769</name>
</gene>
<evidence type="ECO:0000256" key="19">
    <source>
        <dbReference type="SAM" id="MobiDB-lite"/>
    </source>
</evidence>
<evidence type="ECO:0000256" key="16">
    <source>
        <dbReference type="ARBA" id="ARBA00067352"/>
    </source>
</evidence>
<evidence type="ECO:0000256" key="12">
    <source>
        <dbReference type="ARBA" id="ARBA00022989"/>
    </source>
</evidence>
<dbReference type="GO" id="GO:0008270">
    <property type="term" value="F:zinc ion binding"/>
    <property type="evidence" value="ECO:0007669"/>
    <property type="project" value="UniProtKB-KW"/>
</dbReference>
<evidence type="ECO:0000256" key="2">
    <source>
        <dbReference type="ARBA" id="ARBA00004477"/>
    </source>
</evidence>
<organism evidence="23 24">
    <name type="scientific">Acrocephalus arundinaceus</name>
    <name type="common">Great reed-warbler</name>
    <dbReference type="NCBI Taxonomy" id="39621"/>
    <lineage>
        <taxon>Eukaryota</taxon>
        <taxon>Metazoa</taxon>
        <taxon>Chordata</taxon>
        <taxon>Craniata</taxon>
        <taxon>Vertebrata</taxon>
        <taxon>Euteleostomi</taxon>
        <taxon>Archelosauria</taxon>
        <taxon>Archosauria</taxon>
        <taxon>Dinosauria</taxon>
        <taxon>Saurischia</taxon>
        <taxon>Theropoda</taxon>
        <taxon>Coelurosauria</taxon>
        <taxon>Aves</taxon>
        <taxon>Neognathae</taxon>
        <taxon>Neoaves</taxon>
        <taxon>Telluraves</taxon>
        <taxon>Australaves</taxon>
        <taxon>Passeriformes</taxon>
        <taxon>Sylvioidea</taxon>
        <taxon>Sylviidae</taxon>
        <taxon>Acrocephalinae</taxon>
        <taxon>Acrocephalus</taxon>
    </lineage>
</organism>
<evidence type="ECO:0000256" key="5">
    <source>
        <dbReference type="ARBA" id="ARBA00022679"/>
    </source>
</evidence>
<feature type="domain" description="RING-type" evidence="21">
    <location>
        <begin position="397"/>
        <end position="439"/>
    </location>
</feature>
<dbReference type="GO" id="GO:0016567">
    <property type="term" value="P:protein ubiquitination"/>
    <property type="evidence" value="ECO:0007669"/>
    <property type="project" value="TreeGrafter"/>
</dbReference>
<dbReference type="InterPro" id="IPR013083">
    <property type="entry name" value="Znf_RING/FYVE/PHD"/>
</dbReference>
<dbReference type="PROSITE" id="PS50089">
    <property type="entry name" value="ZF_RING_2"/>
    <property type="match status" value="1"/>
</dbReference>
<evidence type="ECO:0000256" key="3">
    <source>
        <dbReference type="ARBA" id="ARBA00004906"/>
    </source>
</evidence>
<keyword evidence="23" id="KW-0436">Ligase</keyword>
<keyword evidence="13 20" id="KW-0472">Membrane</keyword>
<dbReference type="Gene3D" id="3.30.40.10">
    <property type="entry name" value="Zinc/RING finger domain, C3HC4 (zinc finger)"/>
    <property type="match status" value="1"/>
</dbReference>
<comment type="caution">
    <text evidence="23">The sequence shown here is derived from an EMBL/GenBank/DDBJ whole genome shotgun (WGS) entry which is preliminary data.</text>
</comment>
<evidence type="ECO:0000313" key="23">
    <source>
        <dbReference type="EMBL" id="NWZ74352.1"/>
    </source>
</evidence>
<dbReference type="InterPro" id="IPR001841">
    <property type="entry name" value="Znf_RING"/>
</dbReference>
<dbReference type="GO" id="GO:0005789">
    <property type="term" value="C:endoplasmic reticulum membrane"/>
    <property type="evidence" value="ECO:0007669"/>
    <property type="project" value="UniProtKB-SubCell"/>
</dbReference>
<feature type="transmembrane region" description="Helical" evidence="20">
    <location>
        <begin position="21"/>
        <end position="54"/>
    </location>
</feature>
<proteinExistence type="predicted"/>
<evidence type="ECO:0000256" key="18">
    <source>
        <dbReference type="PROSITE-ProRule" id="PRU00175"/>
    </source>
</evidence>
<evidence type="ECO:0000259" key="21">
    <source>
        <dbReference type="PROSITE" id="PS50089"/>
    </source>
</evidence>
<feature type="transmembrane region" description="Helical" evidence="20">
    <location>
        <begin position="212"/>
        <end position="233"/>
    </location>
</feature>
<feature type="non-terminal residue" evidence="23">
    <location>
        <position position="1"/>
    </location>
</feature>
<comment type="pathway">
    <text evidence="3">Protein modification; protein ubiquitination.</text>
</comment>
<keyword evidence="6 20" id="KW-0812">Transmembrane</keyword>
<dbReference type="GO" id="GO:0006511">
    <property type="term" value="P:ubiquitin-dependent protein catabolic process"/>
    <property type="evidence" value="ECO:0007669"/>
    <property type="project" value="TreeGrafter"/>
</dbReference>
<evidence type="ECO:0000256" key="13">
    <source>
        <dbReference type="ARBA" id="ARBA00023136"/>
    </source>
</evidence>
<keyword evidence="5" id="KW-0808">Transferase</keyword>
<feature type="non-terminal residue" evidence="23">
    <location>
        <position position="450"/>
    </location>
</feature>
<evidence type="ECO:0000256" key="7">
    <source>
        <dbReference type="ARBA" id="ARBA00022723"/>
    </source>
</evidence>
<name>A0A7K7Q372_ACRAR</name>
<protein>
    <recommendedName>
        <fullName evidence="16">E3 ubiquitin-protein ligase RNF26</fullName>
        <ecNumber evidence="4">2.3.2.27</ecNumber>
    </recommendedName>
    <alternativeName>
        <fullName evidence="17">RING finger protein 26</fullName>
    </alternativeName>
</protein>
<dbReference type="PANTHER" id="PTHR22696:SF1">
    <property type="entry name" value="E3 UBIQUITIN-PROTEIN LIGASE RNF26"/>
    <property type="match status" value="1"/>
</dbReference>
<keyword evidence="9" id="KW-0833">Ubl conjugation pathway</keyword>
<sequence length="450" mass="49350">MDAQAALRRGLRLLRNVPLLLLDLSFLLCSWLLAVLLCLLATAAMACGVVLTVLHGLCAGMEELSGLPALSGLSGLSGISGLLERLRQSGLSGLLKLLKISGISGLLKISGLSGLLKLLVLFGLLGLWGLLGLSVLLVPVQSCRSARLRCGQALGISWLLMEPGKLCPAGTRSLFTLLVTLWELLGVSVLRVSELLDTFLVLVASRATAVSVRPWLLSQLALMLLSFATRVFISIFFIGLYILGFLLCIVFLIVFFGVIYYNWEGLKGRVLGFSRCLQSVLWWLYQVTVGTLLRAVTSLPWHRLVDWVLLVTNWSQGGRRMNQGREQLDAEQVPQPRGGLSHDGAGQHHQTSREKASTSGGRAARRQQLNQTAGKAEGSSGKKTWALLKEQEECKKCVICQDQPKTVVLLPCRHLCLCQECTEVLLLQDIDERNCPLCRQMILEILNVYL</sequence>
<evidence type="ECO:0000256" key="1">
    <source>
        <dbReference type="ARBA" id="ARBA00000900"/>
    </source>
</evidence>
<keyword evidence="24" id="KW-1185">Reference proteome</keyword>
<evidence type="ECO:0000256" key="10">
    <source>
        <dbReference type="ARBA" id="ARBA00022824"/>
    </source>
</evidence>
<comment type="subunit">
    <text evidence="15">Interacts with INCA1. Interacts with TMEM43, ENDOD1, TMEM33 and TMED1 to form a complex capable of modulating innate immune signaling through the cGAS-STING pathway. Interacts with UBE2J1; this interaction is important for SQSTM1 ubiquitination.</text>
</comment>
<evidence type="ECO:0000256" key="17">
    <source>
        <dbReference type="ARBA" id="ARBA00075536"/>
    </source>
</evidence>
<evidence type="ECO:0000256" key="15">
    <source>
        <dbReference type="ARBA" id="ARBA00063040"/>
    </source>
</evidence>
<dbReference type="SMART" id="SM00184">
    <property type="entry name" value="RING"/>
    <property type="match status" value="1"/>
</dbReference>
<comment type="catalytic activity">
    <reaction evidence="1">
        <text>S-ubiquitinyl-[E2 ubiquitin-conjugating enzyme]-L-cysteine + [acceptor protein]-L-lysine = [E2 ubiquitin-conjugating enzyme]-L-cysteine + N(6)-ubiquitinyl-[acceptor protein]-L-lysine.</text>
        <dbReference type="EC" id="2.3.2.27"/>
    </reaction>
</comment>
<accession>A0A7K7Q372</accession>
<keyword evidence="8 18" id="KW-0863">Zinc-finger</keyword>
<keyword evidence="12 20" id="KW-1133">Transmembrane helix</keyword>
<comment type="function">
    <text evidence="14">E3 ubiquitin-protein ligase that plays a key role in endosome organization by retaining vesicles in the perinuclear cloud. Acts as a platform for perinuclear positioning of the endosomal system by mediating ubiquitination of SQSTM1 through interaction with the ubiquitin conjugating enzyme UBE2J1. Ubiquitinated SQSTM1 attracts specific vesicle-associated adapters, forming a molecular bridge that restrains cognate vesicles in the perinuclear region and organizes the endosomal pathway for efficient cargo transport. Also acts as a regulator of type I interferon production in response to viral infection by mediating the formation of 'Lys-11'-linked polyubiquitin chains on TMEM173/STING, leading to stabilize TMEM173/STING. Also required to limit type I interferon response by promoting autophagic degradation of IRF3.</text>
</comment>
<evidence type="ECO:0000256" key="14">
    <source>
        <dbReference type="ARBA" id="ARBA00057605"/>
    </source>
</evidence>